<dbReference type="InterPro" id="IPR013099">
    <property type="entry name" value="K_chnl_dom"/>
</dbReference>
<evidence type="ECO:0000256" key="6">
    <source>
        <dbReference type="ARBA" id="ARBA00023136"/>
    </source>
</evidence>
<evidence type="ECO:0000256" key="3">
    <source>
        <dbReference type="ARBA" id="ARBA00022692"/>
    </source>
</evidence>
<dbReference type="PANTHER" id="PTHR11003:SF317">
    <property type="entry name" value="POTASSIUM CHANNEL DOMAIN-CONTAINING PROTEIN"/>
    <property type="match status" value="1"/>
</dbReference>
<comment type="similarity">
    <text evidence="8">Belongs to the two pore domain potassium channel (TC 1.A.1.8) family.</text>
</comment>
<evidence type="ECO:0000256" key="7">
    <source>
        <dbReference type="ARBA" id="ARBA00023303"/>
    </source>
</evidence>
<keyword evidence="10" id="KW-0732">Signal</keyword>
<evidence type="ECO:0000256" key="4">
    <source>
        <dbReference type="ARBA" id="ARBA00022989"/>
    </source>
</evidence>
<feature type="domain" description="Potassium channel" evidence="11">
    <location>
        <begin position="116"/>
        <end position="155"/>
    </location>
</feature>
<keyword evidence="4 9" id="KW-1133">Transmembrane helix</keyword>
<keyword evidence="12" id="KW-1185">Reference proteome</keyword>
<keyword evidence="3 8" id="KW-0812">Transmembrane</keyword>
<sequence length="437" mass="48884">MVLGVILYTICGALIIQSIEKSSNNTESNIRKRTQEIGKQERTTLTSADRDKGIPISVSQQVGDCILNMLVQIAGTKNCSMDDIDAPELLDELKQCYKNGKTERHQWRRELSKVDTGYGHVAPSTLGGRIFCIIYGLIGIPFTLLTIANLGMFLSKSTTITDKNNTDGKTTGRSDRFSIEYGGEESERGICDCVFLGITFLTYLMLGSYALSLYEPDMDFFKAVYFNFITLTTIGLGDFVPKSDKYLLVTLLYTTVGLALTTIAMEIIANVLKKIHYFGRQIENVSHITVWFGGQKMTVKKLVQRFGDQMNIPVDELANLNLDTLVKSAIKVEAGEMMTLRKSKIMMRRGSYSHALHYSDIRKSGDSENLMYIDEKRNSSVCGNIPPVVAAETGLTSLSYDERFSKNVSEIISTIDCCDEFILDISQLNKVSFRNWC</sequence>
<dbReference type="GO" id="GO:0005886">
    <property type="term" value="C:plasma membrane"/>
    <property type="evidence" value="ECO:0007669"/>
    <property type="project" value="TreeGrafter"/>
</dbReference>
<dbReference type="Proteomes" id="UP000887581">
    <property type="component" value="Unplaced"/>
</dbReference>
<evidence type="ECO:0000256" key="8">
    <source>
        <dbReference type="RuleBase" id="RU003857"/>
    </source>
</evidence>
<dbReference type="GO" id="GO:0015271">
    <property type="term" value="F:outward rectifier potassium channel activity"/>
    <property type="evidence" value="ECO:0007669"/>
    <property type="project" value="TreeGrafter"/>
</dbReference>
<evidence type="ECO:0000259" key="11">
    <source>
        <dbReference type="Pfam" id="PF07885"/>
    </source>
</evidence>
<feature type="transmembrane region" description="Helical" evidence="9">
    <location>
        <begin position="247"/>
        <end position="272"/>
    </location>
</feature>
<keyword evidence="2 8" id="KW-0813">Transport</keyword>
<dbReference type="Pfam" id="PF07885">
    <property type="entry name" value="Ion_trans_2"/>
    <property type="match status" value="2"/>
</dbReference>
<evidence type="ECO:0000256" key="2">
    <source>
        <dbReference type="ARBA" id="ARBA00022448"/>
    </source>
</evidence>
<keyword evidence="7 8" id="KW-0407">Ion channel</keyword>
<reference evidence="13" key="1">
    <citation type="submission" date="2022-11" db="UniProtKB">
        <authorList>
            <consortium name="WormBaseParasite"/>
        </authorList>
    </citation>
    <scope>IDENTIFICATION</scope>
</reference>
<dbReference type="Gene3D" id="1.10.287.70">
    <property type="match status" value="1"/>
</dbReference>
<feature type="signal peptide" evidence="10">
    <location>
        <begin position="1"/>
        <end position="18"/>
    </location>
</feature>
<name>A0A915Q6V1_9BILA</name>
<keyword evidence="5 8" id="KW-0406">Ion transport</keyword>
<comment type="subcellular location">
    <subcellularLocation>
        <location evidence="1">Membrane</location>
        <topology evidence="1">Multi-pass membrane protein</topology>
    </subcellularLocation>
</comment>
<dbReference type="GO" id="GO:0030322">
    <property type="term" value="P:stabilization of membrane potential"/>
    <property type="evidence" value="ECO:0007669"/>
    <property type="project" value="TreeGrafter"/>
</dbReference>
<protein>
    <submittedName>
        <fullName evidence="13">Potassium channel domain-containing protein</fullName>
    </submittedName>
</protein>
<feature type="transmembrane region" description="Helical" evidence="9">
    <location>
        <begin position="193"/>
        <end position="214"/>
    </location>
</feature>
<evidence type="ECO:0000256" key="10">
    <source>
        <dbReference type="SAM" id="SignalP"/>
    </source>
</evidence>
<dbReference type="PANTHER" id="PTHR11003">
    <property type="entry name" value="POTASSIUM CHANNEL, SUBFAMILY K"/>
    <property type="match status" value="1"/>
</dbReference>
<evidence type="ECO:0000256" key="9">
    <source>
        <dbReference type="SAM" id="Phobius"/>
    </source>
</evidence>
<dbReference type="PRINTS" id="PR01333">
    <property type="entry name" value="2POREKCHANEL"/>
</dbReference>
<feature type="chain" id="PRO_5037735110" evidence="10">
    <location>
        <begin position="19"/>
        <end position="437"/>
    </location>
</feature>
<keyword evidence="6 9" id="KW-0472">Membrane</keyword>
<proteinExistence type="inferred from homology"/>
<feature type="transmembrane region" description="Helical" evidence="9">
    <location>
        <begin position="133"/>
        <end position="154"/>
    </location>
</feature>
<evidence type="ECO:0000256" key="1">
    <source>
        <dbReference type="ARBA" id="ARBA00004141"/>
    </source>
</evidence>
<evidence type="ECO:0000313" key="12">
    <source>
        <dbReference type="Proteomes" id="UP000887581"/>
    </source>
</evidence>
<organism evidence="12 13">
    <name type="scientific">Setaria digitata</name>
    <dbReference type="NCBI Taxonomy" id="48799"/>
    <lineage>
        <taxon>Eukaryota</taxon>
        <taxon>Metazoa</taxon>
        <taxon>Ecdysozoa</taxon>
        <taxon>Nematoda</taxon>
        <taxon>Chromadorea</taxon>
        <taxon>Rhabditida</taxon>
        <taxon>Spirurina</taxon>
        <taxon>Spiruromorpha</taxon>
        <taxon>Filarioidea</taxon>
        <taxon>Setariidae</taxon>
        <taxon>Setaria</taxon>
    </lineage>
</organism>
<evidence type="ECO:0000256" key="5">
    <source>
        <dbReference type="ARBA" id="ARBA00023065"/>
    </source>
</evidence>
<feature type="domain" description="Potassium channel" evidence="11">
    <location>
        <begin position="200"/>
        <end position="273"/>
    </location>
</feature>
<feature type="transmembrane region" description="Helical" evidence="9">
    <location>
        <begin position="220"/>
        <end position="240"/>
    </location>
</feature>
<dbReference type="InterPro" id="IPR003280">
    <property type="entry name" value="2pore_dom_K_chnl"/>
</dbReference>
<dbReference type="AlphaFoldDB" id="A0A915Q6V1"/>
<accession>A0A915Q6V1</accession>
<dbReference type="SUPFAM" id="SSF81324">
    <property type="entry name" value="Voltage-gated potassium channels"/>
    <property type="match status" value="2"/>
</dbReference>
<dbReference type="GO" id="GO:0022841">
    <property type="term" value="F:potassium ion leak channel activity"/>
    <property type="evidence" value="ECO:0007669"/>
    <property type="project" value="TreeGrafter"/>
</dbReference>
<dbReference type="WBParaSite" id="sdigi.contig975.g10075.t1">
    <property type="protein sequence ID" value="sdigi.contig975.g10075.t1"/>
    <property type="gene ID" value="sdigi.contig975.g10075"/>
</dbReference>
<evidence type="ECO:0000313" key="13">
    <source>
        <dbReference type="WBParaSite" id="sdigi.contig975.g10075.t1"/>
    </source>
</evidence>